<proteinExistence type="predicted"/>
<keyword evidence="1" id="KW-0677">Repeat</keyword>
<dbReference type="Gene3D" id="1.25.40.10">
    <property type="entry name" value="Tetratricopeptide repeat domain"/>
    <property type="match status" value="2"/>
</dbReference>
<dbReference type="AlphaFoldDB" id="A0A5B8VQT0"/>
<evidence type="ECO:0000313" key="5">
    <source>
        <dbReference type="EMBL" id="QEC73977.1"/>
    </source>
</evidence>
<evidence type="ECO:0000313" key="6">
    <source>
        <dbReference type="Proteomes" id="UP000321291"/>
    </source>
</evidence>
<dbReference type="SUPFAM" id="SSF48452">
    <property type="entry name" value="TPR-like"/>
    <property type="match status" value="1"/>
</dbReference>
<dbReference type="EMBL" id="CP042434">
    <property type="protein sequence ID" value="QEC73977.1"/>
    <property type="molecule type" value="Genomic_DNA"/>
</dbReference>
<evidence type="ECO:0000256" key="2">
    <source>
        <dbReference type="ARBA" id="ARBA00022803"/>
    </source>
</evidence>
<sequence>MRAGLEDASLSAARSSMQVMDYDQALILYKRVEQLDPQNKEVLNSLINIQLAGDNDTGNKDALEWINKALGYYPNDQAFMIKKSAVLFKLKAYQDALLINDSLHQRYPYNTTIKGNYSEQLSTAAMHFLKRGDTLSSTAAWIKLRQLNPKDSLALLALININQQQNRFDTALQLSDTALSIYPENTAFLMKKASALESLNRFKEAADVAKNLERINPESHKYSDYAAYLRSKSYHNQLGFSFLNSHFDSLAPANIATIQYSHLGKKMTLTGKLNFAGRAVGTGLQLEVEAYIQHEKNGTPMEI</sequence>
<evidence type="ECO:0000256" key="3">
    <source>
        <dbReference type="PROSITE-ProRule" id="PRU00339"/>
    </source>
</evidence>
<dbReference type="Proteomes" id="UP000321291">
    <property type="component" value="Chromosome"/>
</dbReference>
<evidence type="ECO:0000259" key="4">
    <source>
        <dbReference type="Pfam" id="PF19413"/>
    </source>
</evidence>
<evidence type="ECO:0000256" key="1">
    <source>
        <dbReference type="ARBA" id="ARBA00022737"/>
    </source>
</evidence>
<protein>
    <recommendedName>
        <fullName evidence="4">YaiO beta-barrel domain-containing protein</fullName>
    </recommendedName>
</protein>
<name>A0A5B8VQT0_9BACT</name>
<dbReference type="OrthoDB" id="691989at2"/>
<organism evidence="5 6">
    <name type="scientific">Arachidicoccus ginsenosidivorans</name>
    <dbReference type="NCBI Taxonomy" id="496057"/>
    <lineage>
        <taxon>Bacteria</taxon>
        <taxon>Pseudomonadati</taxon>
        <taxon>Bacteroidota</taxon>
        <taxon>Chitinophagia</taxon>
        <taxon>Chitinophagales</taxon>
        <taxon>Chitinophagaceae</taxon>
        <taxon>Arachidicoccus</taxon>
    </lineage>
</organism>
<dbReference type="InterPro" id="IPR019734">
    <property type="entry name" value="TPR_rpt"/>
</dbReference>
<gene>
    <name evidence="5" type="ORF">FSB73_22200</name>
</gene>
<dbReference type="PANTHER" id="PTHR44943">
    <property type="entry name" value="CELLULOSE SYNTHASE OPERON PROTEIN C"/>
    <property type="match status" value="1"/>
</dbReference>
<dbReference type="Pfam" id="PF19413">
    <property type="entry name" value="YaiO"/>
    <property type="match status" value="1"/>
</dbReference>
<feature type="repeat" description="TPR" evidence="3">
    <location>
        <begin position="6"/>
        <end position="39"/>
    </location>
</feature>
<dbReference type="KEGG" id="agi:FSB73_22200"/>
<dbReference type="Pfam" id="PF14559">
    <property type="entry name" value="TPR_19"/>
    <property type="match status" value="1"/>
</dbReference>
<feature type="domain" description="YaiO beta-barrel" evidence="4">
    <location>
        <begin position="235"/>
        <end position="297"/>
    </location>
</feature>
<dbReference type="InterPro" id="IPR011990">
    <property type="entry name" value="TPR-like_helical_dom_sf"/>
</dbReference>
<dbReference type="InterPro" id="IPR030887">
    <property type="entry name" value="Beta-barrel_YaiO"/>
</dbReference>
<reference evidence="5 6" key="1">
    <citation type="journal article" date="2017" name="Int. J. Syst. Evol. Microbiol.">
        <title>Arachidicoccus ginsenosidivorans sp. nov., with ginsenoside-converting activity isolated from ginseng cultivating soil.</title>
        <authorList>
            <person name="Siddiqi M.Z."/>
            <person name="Aslam Z."/>
            <person name="Im W.T."/>
        </authorList>
    </citation>
    <scope>NUCLEOTIDE SEQUENCE [LARGE SCALE GENOMIC DNA]</scope>
    <source>
        <strain evidence="5 6">Gsoil 809</strain>
    </source>
</reference>
<dbReference type="PANTHER" id="PTHR44943:SF4">
    <property type="entry name" value="TPR REPEAT-CONTAINING PROTEIN MJ0798"/>
    <property type="match status" value="1"/>
</dbReference>
<accession>A0A5B8VQT0</accession>
<keyword evidence="6" id="KW-1185">Reference proteome</keyword>
<dbReference type="SMART" id="SM00028">
    <property type="entry name" value="TPR"/>
    <property type="match status" value="3"/>
</dbReference>
<dbReference type="PROSITE" id="PS50005">
    <property type="entry name" value="TPR"/>
    <property type="match status" value="1"/>
</dbReference>
<dbReference type="InterPro" id="IPR051685">
    <property type="entry name" value="Ycf3/AcsC/BcsC/TPR_MFPF"/>
</dbReference>
<keyword evidence="2 3" id="KW-0802">TPR repeat</keyword>